<dbReference type="Proteomes" id="UP000262177">
    <property type="component" value="Chromosome"/>
</dbReference>
<reference evidence="1 2" key="1">
    <citation type="journal article" date="2017" name="Biosci. Biotechnol. Biochem.">
        <title>Identification and characterization of a sulfoglycosidase from Bifidobacterium bifidum implicated in mucin glycan utilization.</title>
        <authorList>
            <person name="Katoh T."/>
            <person name="Maeshibu T."/>
            <person name="Kikkawa K."/>
            <person name="Gotoh A."/>
            <person name="Tomabechi Y."/>
            <person name="Nakamura M."/>
            <person name="Liao W.-H."/>
            <person name="Yamaguchi M."/>
            <person name="Ashida H."/>
            <person name="Yamamoto K."/>
            <person name="Katayama T."/>
        </authorList>
    </citation>
    <scope>NUCLEOTIDE SEQUENCE [LARGE SCALE GENOMIC DNA]</scope>
    <source>
        <strain evidence="1 2">JCM 7004</strain>
    </source>
</reference>
<protein>
    <submittedName>
        <fullName evidence="1">Uncharacterized protein</fullName>
    </submittedName>
</protein>
<dbReference type="AlphaFoldDB" id="A0A286TCS6"/>
<sequence>MLFADWLRVKKNKLRRAGTHVLRAMKRRHPQIIVSMTSYPARINTVHLAIRSLLAQKVLPDKIVLWLCKSDFPNRETDLPQTLRDVLWHDVEIRGWMRT</sequence>
<accession>A0A286TCS6</accession>
<name>A0A286TCS6_BIFBI</name>
<proteinExistence type="predicted"/>
<evidence type="ECO:0000313" key="2">
    <source>
        <dbReference type="Proteomes" id="UP000262177"/>
    </source>
</evidence>
<evidence type="ECO:0000313" key="1">
    <source>
        <dbReference type="EMBL" id="BBA48039.1"/>
    </source>
</evidence>
<organism evidence="1 2">
    <name type="scientific">Bifidobacterium bifidum LMG 13195</name>
    <dbReference type="NCBI Taxonomy" id="1207542"/>
    <lineage>
        <taxon>Bacteria</taxon>
        <taxon>Bacillati</taxon>
        <taxon>Actinomycetota</taxon>
        <taxon>Actinomycetes</taxon>
        <taxon>Bifidobacteriales</taxon>
        <taxon>Bifidobacteriaceae</taxon>
        <taxon>Bifidobacterium</taxon>
    </lineage>
</organism>
<dbReference type="EMBL" id="AP018131">
    <property type="protein sequence ID" value="BBA48039.1"/>
    <property type="molecule type" value="Genomic_DNA"/>
</dbReference>
<gene>
    <name evidence="1" type="ORF">BBJK_01506</name>
</gene>